<dbReference type="RefSeq" id="WP_006975810.1">
    <property type="nucleotide sequence ID" value="NZ_ABCS01000106.1"/>
</dbReference>
<gene>
    <name evidence="2" type="ORF">PPSIR1_22491</name>
</gene>
<sequence>MPTSTLIVTRIKRNSNSSISHLSGGSGSTAWEHSSLDAKRFIERGTHHYRVRTANGPCVEVVNLTNGGWYLRSQPDSSKDNNLEDLPEY</sequence>
<dbReference type="InterPro" id="IPR024997">
    <property type="entry name" value="DUF3892"/>
</dbReference>
<evidence type="ECO:0000313" key="3">
    <source>
        <dbReference type="Proteomes" id="UP000005801"/>
    </source>
</evidence>
<keyword evidence="3" id="KW-1185">Reference proteome</keyword>
<dbReference type="Proteomes" id="UP000005801">
    <property type="component" value="Unassembled WGS sequence"/>
</dbReference>
<proteinExistence type="predicted"/>
<dbReference type="AlphaFoldDB" id="A6GGH0"/>
<accession>A6GGH0</accession>
<dbReference type="Pfam" id="PF13031">
    <property type="entry name" value="DUF3892"/>
    <property type="match status" value="1"/>
</dbReference>
<name>A6GGH0_9BACT</name>
<protein>
    <recommendedName>
        <fullName evidence="4">DUF3892 domain-containing protein</fullName>
    </recommendedName>
</protein>
<dbReference type="STRING" id="391625.PPSIR1_22491"/>
<feature type="region of interest" description="Disordered" evidence="1">
    <location>
        <begin position="70"/>
        <end position="89"/>
    </location>
</feature>
<evidence type="ECO:0000256" key="1">
    <source>
        <dbReference type="SAM" id="MobiDB-lite"/>
    </source>
</evidence>
<evidence type="ECO:0008006" key="4">
    <source>
        <dbReference type="Google" id="ProtNLM"/>
    </source>
</evidence>
<reference evidence="2 3" key="1">
    <citation type="submission" date="2007-06" db="EMBL/GenBank/DDBJ databases">
        <authorList>
            <person name="Shimkets L."/>
            <person name="Ferriera S."/>
            <person name="Johnson J."/>
            <person name="Kravitz S."/>
            <person name="Beeson K."/>
            <person name="Sutton G."/>
            <person name="Rogers Y.-H."/>
            <person name="Friedman R."/>
            <person name="Frazier M."/>
            <person name="Venter J.C."/>
        </authorList>
    </citation>
    <scope>NUCLEOTIDE SEQUENCE [LARGE SCALE GENOMIC DNA]</scope>
    <source>
        <strain evidence="2 3">SIR-1</strain>
    </source>
</reference>
<dbReference type="EMBL" id="ABCS01000106">
    <property type="protein sequence ID" value="EDM75046.1"/>
    <property type="molecule type" value="Genomic_DNA"/>
</dbReference>
<evidence type="ECO:0000313" key="2">
    <source>
        <dbReference type="EMBL" id="EDM75046.1"/>
    </source>
</evidence>
<organism evidence="2 3">
    <name type="scientific">Plesiocystis pacifica SIR-1</name>
    <dbReference type="NCBI Taxonomy" id="391625"/>
    <lineage>
        <taxon>Bacteria</taxon>
        <taxon>Pseudomonadati</taxon>
        <taxon>Myxococcota</taxon>
        <taxon>Polyangia</taxon>
        <taxon>Nannocystales</taxon>
        <taxon>Nannocystaceae</taxon>
        <taxon>Plesiocystis</taxon>
    </lineage>
</organism>
<comment type="caution">
    <text evidence="2">The sequence shown here is derived from an EMBL/GenBank/DDBJ whole genome shotgun (WGS) entry which is preliminary data.</text>
</comment>